<comment type="catalytic activity">
    <reaction evidence="14">
        <text>an organic molecule + reduced [NADPH--hemoprotein reductase] + O2 = an alcohol + oxidized [NADPH--hemoprotein reductase] + H2O + H(+)</text>
        <dbReference type="Rhea" id="RHEA:17149"/>
        <dbReference type="Rhea" id="RHEA-COMP:11964"/>
        <dbReference type="Rhea" id="RHEA-COMP:11965"/>
        <dbReference type="ChEBI" id="CHEBI:15377"/>
        <dbReference type="ChEBI" id="CHEBI:15378"/>
        <dbReference type="ChEBI" id="CHEBI:15379"/>
        <dbReference type="ChEBI" id="CHEBI:30879"/>
        <dbReference type="ChEBI" id="CHEBI:57618"/>
        <dbReference type="ChEBI" id="CHEBI:58210"/>
        <dbReference type="ChEBI" id="CHEBI:142491"/>
        <dbReference type="EC" id="1.14.14.1"/>
    </reaction>
</comment>
<evidence type="ECO:0000256" key="11">
    <source>
        <dbReference type="ARBA" id="ARBA00023004"/>
    </source>
</evidence>
<comment type="cofactor">
    <cofactor evidence="1 15">
        <name>heme</name>
        <dbReference type="ChEBI" id="CHEBI:30413"/>
    </cofactor>
</comment>
<feature type="binding site" description="axial binding residue" evidence="15">
    <location>
        <position position="457"/>
    </location>
    <ligand>
        <name>heme</name>
        <dbReference type="ChEBI" id="CHEBI:30413"/>
    </ligand>
    <ligandPart>
        <name>Fe</name>
        <dbReference type="ChEBI" id="CHEBI:18248"/>
    </ligandPart>
</feature>
<dbReference type="GO" id="GO:0016712">
    <property type="term" value="F:oxidoreductase activity, acting on paired donors, with incorporation or reduction of molecular oxygen, reduced flavin or flavoprotein as one donor, and incorporation of one atom of oxygen"/>
    <property type="evidence" value="ECO:0007669"/>
    <property type="project" value="UniProtKB-EC"/>
</dbReference>
<dbReference type="PRINTS" id="PR00385">
    <property type="entry name" value="P450"/>
</dbReference>
<dbReference type="SUPFAM" id="SSF48264">
    <property type="entry name" value="Cytochrome P450"/>
    <property type="match status" value="1"/>
</dbReference>
<evidence type="ECO:0000256" key="10">
    <source>
        <dbReference type="ARBA" id="ARBA00023002"/>
    </source>
</evidence>
<dbReference type="Gene3D" id="1.10.630.10">
    <property type="entry name" value="Cytochrome P450"/>
    <property type="match status" value="1"/>
</dbReference>
<dbReference type="GO" id="GO:0005789">
    <property type="term" value="C:endoplasmic reticulum membrane"/>
    <property type="evidence" value="ECO:0007669"/>
    <property type="project" value="UniProtKB-SubCell"/>
</dbReference>
<keyword evidence="7 15" id="KW-0479">Metal-binding</keyword>
<dbReference type="PROSITE" id="PS00086">
    <property type="entry name" value="CYTOCHROME_P450"/>
    <property type="match status" value="1"/>
</dbReference>
<accession>D2JLK6</accession>
<dbReference type="AlphaFoldDB" id="D2JLK6"/>
<reference evidence="17" key="2">
    <citation type="submission" date="2010-10" db="EMBL/GenBank/DDBJ databases">
        <authorList>
            <person name="Zagrobelny M."/>
            <person name="Scheibye-Alsing K."/>
            <person name="Jensen N.B."/>
            <person name="Moller B.L."/>
            <person name="Gorodkin J."/>
            <person name="Bak S."/>
        </authorList>
    </citation>
    <scope>NUCLEOTIDE SEQUENCE</scope>
    <source>
        <tissue evidence="17">Whole larva without gut</tissue>
    </source>
</reference>
<evidence type="ECO:0000256" key="7">
    <source>
        <dbReference type="ARBA" id="ARBA00022723"/>
    </source>
</evidence>
<protein>
    <recommendedName>
        <fullName evidence="5">unspecific monooxygenase</fullName>
        <ecNumber evidence="5">1.14.14.1</ecNumber>
    </recommendedName>
</protein>
<dbReference type="Pfam" id="PF00067">
    <property type="entry name" value="p450"/>
    <property type="match status" value="1"/>
</dbReference>
<evidence type="ECO:0000256" key="3">
    <source>
        <dbReference type="ARBA" id="ARBA00004406"/>
    </source>
</evidence>
<dbReference type="PRINTS" id="PR00463">
    <property type="entry name" value="EP450I"/>
</dbReference>
<evidence type="ECO:0000256" key="5">
    <source>
        <dbReference type="ARBA" id="ARBA00012109"/>
    </source>
</evidence>
<evidence type="ECO:0000256" key="16">
    <source>
        <dbReference type="RuleBase" id="RU000461"/>
    </source>
</evidence>
<dbReference type="GO" id="GO:0005506">
    <property type="term" value="F:iron ion binding"/>
    <property type="evidence" value="ECO:0007669"/>
    <property type="project" value="InterPro"/>
</dbReference>
<comment type="subcellular location">
    <subcellularLocation>
        <location evidence="3">Endoplasmic reticulum membrane</location>
        <topology evidence="3">Peripheral membrane protein</topology>
    </subcellularLocation>
    <subcellularLocation>
        <location evidence="2">Microsome membrane</location>
        <topology evidence="2">Peripheral membrane protein</topology>
    </subcellularLocation>
</comment>
<organism evidence="17">
    <name type="scientific">Zygaena filipendulae</name>
    <dbReference type="NCBI Taxonomy" id="287375"/>
    <lineage>
        <taxon>Eukaryota</taxon>
        <taxon>Metazoa</taxon>
        <taxon>Ecdysozoa</taxon>
        <taxon>Arthropoda</taxon>
        <taxon>Hexapoda</taxon>
        <taxon>Insecta</taxon>
        <taxon>Pterygota</taxon>
        <taxon>Neoptera</taxon>
        <taxon>Endopterygota</taxon>
        <taxon>Lepidoptera</taxon>
        <taxon>Glossata</taxon>
        <taxon>Ditrysia</taxon>
        <taxon>Zygaenoidea</taxon>
        <taxon>Zygaenidae</taxon>
        <taxon>Zygaeninae</taxon>
        <taxon>Zygaena</taxon>
    </lineage>
</organism>
<reference evidence="17" key="1">
    <citation type="journal article" date="2009" name="BMC Genomics">
        <title>454 pyrosequencing based transcriptome analysis of Zygaena filipendulae with focus on genes involved in biosynthesis of cyanogenic glucosides.</title>
        <authorList>
            <person name="Zagrobelny M."/>
            <person name="Scheibye-Alsing K."/>
            <person name="Jensen N.B."/>
            <person name="Moller B.L."/>
            <person name="Gorodkin J."/>
            <person name="Bak S."/>
        </authorList>
    </citation>
    <scope>NUCLEOTIDE SEQUENCE</scope>
    <source>
        <tissue evidence="17">Whole larva without gut</tissue>
    </source>
</reference>
<dbReference type="InterPro" id="IPR036396">
    <property type="entry name" value="Cyt_P450_sf"/>
</dbReference>
<evidence type="ECO:0000256" key="15">
    <source>
        <dbReference type="PIRSR" id="PIRSR602401-1"/>
    </source>
</evidence>
<keyword evidence="8" id="KW-0256">Endoplasmic reticulum</keyword>
<dbReference type="CDD" id="cd11056">
    <property type="entry name" value="CYP6-like"/>
    <property type="match status" value="1"/>
</dbReference>
<evidence type="ECO:0000256" key="14">
    <source>
        <dbReference type="ARBA" id="ARBA00047827"/>
    </source>
</evidence>
<keyword evidence="10 16" id="KW-0560">Oxidoreductase</keyword>
<keyword evidence="6 15" id="KW-0349">Heme</keyword>
<evidence type="ECO:0000256" key="9">
    <source>
        <dbReference type="ARBA" id="ARBA00022848"/>
    </source>
</evidence>
<dbReference type="InterPro" id="IPR017972">
    <property type="entry name" value="Cyt_P450_CS"/>
</dbReference>
<dbReference type="FunFam" id="1.10.630.10:FF:000042">
    <property type="entry name" value="Cytochrome P450"/>
    <property type="match status" value="1"/>
</dbReference>
<evidence type="ECO:0000256" key="2">
    <source>
        <dbReference type="ARBA" id="ARBA00004174"/>
    </source>
</evidence>
<keyword evidence="11 15" id="KW-0408">Iron</keyword>
<dbReference type="GO" id="GO:0020037">
    <property type="term" value="F:heme binding"/>
    <property type="evidence" value="ECO:0007669"/>
    <property type="project" value="InterPro"/>
</dbReference>
<evidence type="ECO:0000313" key="17">
    <source>
        <dbReference type="EMBL" id="ACZ97416.2"/>
    </source>
</evidence>
<dbReference type="InterPro" id="IPR002401">
    <property type="entry name" value="Cyt_P450_E_grp-I"/>
</dbReference>
<evidence type="ECO:0000256" key="8">
    <source>
        <dbReference type="ARBA" id="ARBA00022824"/>
    </source>
</evidence>
<dbReference type="EC" id="1.14.14.1" evidence="5"/>
<dbReference type="InterPro" id="IPR050476">
    <property type="entry name" value="Insect_CytP450_Detox"/>
</dbReference>
<evidence type="ECO:0000256" key="4">
    <source>
        <dbReference type="ARBA" id="ARBA00010617"/>
    </source>
</evidence>
<keyword evidence="9" id="KW-0492">Microsome</keyword>
<evidence type="ECO:0000256" key="1">
    <source>
        <dbReference type="ARBA" id="ARBA00001971"/>
    </source>
</evidence>
<keyword evidence="13" id="KW-0472">Membrane</keyword>
<dbReference type="EMBL" id="GQ915322">
    <property type="protein sequence ID" value="ACZ97416.2"/>
    <property type="molecule type" value="mRNA"/>
</dbReference>
<dbReference type="InterPro" id="IPR001128">
    <property type="entry name" value="Cyt_P450"/>
</dbReference>
<dbReference type="PANTHER" id="PTHR24292">
    <property type="entry name" value="CYTOCHROME P450"/>
    <property type="match status" value="1"/>
</dbReference>
<evidence type="ECO:0000256" key="12">
    <source>
        <dbReference type="ARBA" id="ARBA00023033"/>
    </source>
</evidence>
<evidence type="ECO:0000256" key="6">
    <source>
        <dbReference type="ARBA" id="ARBA00022617"/>
    </source>
</evidence>
<name>D2JLK6_9NEOP</name>
<evidence type="ECO:0000256" key="13">
    <source>
        <dbReference type="ARBA" id="ARBA00023136"/>
    </source>
</evidence>
<proteinExistence type="evidence at transcript level"/>
<sequence>MVWMMLLLIVLVVILYYIATFKHDYWKKRGVPYLQPSLVFGNYRDFILMRKNMGEVAESICKEFPDAPVVGTFYGTDPALIVKDPELIKLITTKDFYYFSGRENSDHINKEMFIKNLFFSYGDYWKVVRQNLTSLFSTSKMKTMFYLIEKCTTQMHNLLEIETKTDDILEVKSFITRFTMDCIGSCVFGVETDAMGKDNNRNPFRAISDKIFDFGISRTLKTIGRAMWPGIFYGLGYKLLPDDVESFFDNLLNGVFEQRNHEPTARNDFIDLILKFSKNKCITGDSIKTTKVKDEQTKVSVEVEKDFLVSQCFLFFAAGFETTASTLTFTLYELAKNEKAQKLVIQEVDEYLRQRDGKLEYDCVSQLPYLDACVNEALRLYPVLTILTREVTDDYTLPTGLRLEKKTRIHFPMLYIHKNPEYFPNPEEYRPERHLPGERNNIKACTFFPFGEGPRMCIGMRFAKMMMASCLVTFFRRYRVELAEGMPSTVQLHPRYLGSQSINGVKLKFLKRF</sequence>
<comment type="similarity">
    <text evidence="4 16">Belongs to the cytochrome P450 family.</text>
</comment>
<dbReference type="PANTHER" id="PTHR24292:SF104">
    <property type="entry name" value="CYTOCHROME P450 308A1-RELATED"/>
    <property type="match status" value="1"/>
</dbReference>
<keyword evidence="12 16" id="KW-0503">Monooxygenase</keyword>